<accession>A0AAE1TH66</accession>
<name>A0AAE1TH66_9FABA</name>
<dbReference type="GO" id="GO:0006950">
    <property type="term" value="P:response to stress"/>
    <property type="evidence" value="ECO:0007669"/>
    <property type="project" value="UniProtKB-ARBA"/>
</dbReference>
<evidence type="ECO:0000313" key="5">
    <source>
        <dbReference type="Proteomes" id="UP001293593"/>
    </source>
</evidence>
<evidence type="ECO:0000256" key="1">
    <source>
        <dbReference type="ARBA" id="ARBA00004123"/>
    </source>
</evidence>
<dbReference type="PANTHER" id="PTHR33172">
    <property type="entry name" value="OS08G0516900 PROTEIN"/>
    <property type="match status" value="1"/>
</dbReference>
<evidence type="ECO:0000313" key="4">
    <source>
        <dbReference type="EMBL" id="KAK4284766.1"/>
    </source>
</evidence>
<protein>
    <submittedName>
        <fullName evidence="4">Uncharacterized protein</fullName>
    </submittedName>
</protein>
<keyword evidence="5" id="KW-1185">Reference proteome</keyword>
<keyword evidence="2" id="KW-0539">Nucleus</keyword>
<dbReference type="EMBL" id="JAWXYG010000001">
    <property type="protein sequence ID" value="KAK4284766.1"/>
    <property type="molecule type" value="Genomic_DNA"/>
</dbReference>
<proteinExistence type="predicted"/>
<comment type="subcellular location">
    <subcellularLocation>
        <location evidence="1">Nucleus</location>
    </subcellularLocation>
</comment>
<dbReference type="PANTHER" id="PTHR33172:SF38">
    <property type="entry name" value="GENOME ASSEMBLY, CHROMOSOME: A01"/>
    <property type="match status" value="1"/>
</dbReference>
<dbReference type="InterPro" id="IPR051992">
    <property type="entry name" value="OxStress_Response_Reg"/>
</dbReference>
<evidence type="ECO:0000256" key="2">
    <source>
        <dbReference type="ARBA" id="ARBA00023242"/>
    </source>
</evidence>
<organism evidence="4 5">
    <name type="scientific">Acacia crassicarpa</name>
    <name type="common">northern wattle</name>
    <dbReference type="NCBI Taxonomy" id="499986"/>
    <lineage>
        <taxon>Eukaryota</taxon>
        <taxon>Viridiplantae</taxon>
        <taxon>Streptophyta</taxon>
        <taxon>Embryophyta</taxon>
        <taxon>Tracheophyta</taxon>
        <taxon>Spermatophyta</taxon>
        <taxon>Magnoliopsida</taxon>
        <taxon>eudicotyledons</taxon>
        <taxon>Gunneridae</taxon>
        <taxon>Pentapetalae</taxon>
        <taxon>rosids</taxon>
        <taxon>fabids</taxon>
        <taxon>Fabales</taxon>
        <taxon>Fabaceae</taxon>
        <taxon>Caesalpinioideae</taxon>
        <taxon>mimosoid clade</taxon>
        <taxon>Acacieae</taxon>
        <taxon>Acacia</taxon>
    </lineage>
</organism>
<reference evidence="4" key="1">
    <citation type="submission" date="2023-10" db="EMBL/GenBank/DDBJ databases">
        <title>Chromosome-level genome of the transformable northern wattle, Acacia crassicarpa.</title>
        <authorList>
            <person name="Massaro I."/>
            <person name="Sinha N.R."/>
            <person name="Poethig S."/>
            <person name="Leichty A.R."/>
        </authorList>
    </citation>
    <scope>NUCLEOTIDE SEQUENCE</scope>
    <source>
        <strain evidence="4">Acra3RX</strain>
        <tissue evidence="4">Leaf</tissue>
    </source>
</reference>
<dbReference type="AlphaFoldDB" id="A0AAE1TH66"/>
<dbReference type="Proteomes" id="UP001293593">
    <property type="component" value="Unassembled WGS sequence"/>
</dbReference>
<feature type="region of interest" description="Disordered" evidence="3">
    <location>
        <begin position="52"/>
        <end position="81"/>
    </location>
</feature>
<comment type="caution">
    <text evidence="4">The sequence shown here is derived from an EMBL/GenBank/DDBJ whole genome shotgun (WGS) entry which is preliminary data.</text>
</comment>
<evidence type="ECO:0000256" key="3">
    <source>
        <dbReference type="SAM" id="MobiDB-lite"/>
    </source>
</evidence>
<sequence length="91" mass="10037">MEQEINQLIFSMGSLGTSAPQRRGLSRYYSGKARSFTCIADVQCLEDLKKPKHNVSKKRKKHSEAETGGGGGKEDGDNVNNLPPLFHYAIV</sequence>
<dbReference type="GO" id="GO:0005634">
    <property type="term" value="C:nucleus"/>
    <property type="evidence" value="ECO:0007669"/>
    <property type="project" value="UniProtKB-SubCell"/>
</dbReference>
<feature type="compositionally biased region" description="Basic residues" evidence="3">
    <location>
        <begin position="52"/>
        <end position="62"/>
    </location>
</feature>
<gene>
    <name evidence="4" type="ORF">QN277_001550</name>
</gene>